<name>A0AAV9BKT1_ACOGR</name>
<keyword evidence="3" id="KW-1185">Reference proteome</keyword>
<reference evidence="2" key="2">
    <citation type="submission" date="2023-06" db="EMBL/GenBank/DDBJ databases">
        <authorList>
            <person name="Ma L."/>
            <person name="Liu K.-W."/>
            <person name="Li Z."/>
            <person name="Hsiao Y.-Y."/>
            <person name="Qi Y."/>
            <person name="Fu T."/>
            <person name="Tang G."/>
            <person name="Zhang D."/>
            <person name="Sun W.-H."/>
            <person name="Liu D.-K."/>
            <person name="Li Y."/>
            <person name="Chen G.-Z."/>
            <person name="Liu X.-D."/>
            <person name="Liao X.-Y."/>
            <person name="Jiang Y.-T."/>
            <person name="Yu X."/>
            <person name="Hao Y."/>
            <person name="Huang J."/>
            <person name="Zhao X.-W."/>
            <person name="Ke S."/>
            <person name="Chen Y.-Y."/>
            <person name="Wu W.-L."/>
            <person name="Hsu J.-L."/>
            <person name="Lin Y.-F."/>
            <person name="Huang M.-D."/>
            <person name="Li C.-Y."/>
            <person name="Huang L."/>
            <person name="Wang Z.-W."/>
            <person name="Zhao X."/>
            <person name="Zhong W.-Y."/>
            <person name="Peng D.-H."/>
            <person name="Ahmad S."/>
            <person name="Lan S."/>
            <person name="Zhang J.-S."/>
            <person name="Tsai W.-C."/>
            <person name="Van De Peer Y."/>
            <person name="Liu Z.-J."/>
        </authorList>
    </citation>
    <scope>NUCLEOTIDE SEQUENCE</scope>
    <source>
        <strain evidence="2">SCP</strain>
        <tissue evidence="2">Leaves</tissue>
    </source>
</reference>
<dbReference type="PANTHER" id="PTHR36361:SF1">
    <property type="entry name" value="PROTEIN APEM9"/>
    <property type="match status" value="1"/>
</dbReference>
<evidence type="ECO:0000256" key="1">
    <source>
        <dbReference type="SAM" id="Phobius"/>
    </source>
</evidence>
<feature type="transmembrane region" description="Helical" evidence="1">
    <location>
        <begin position="287"/>
        <end position="307"/>
    </location>
</feature>
<comment type="caution">
    <text evidence="2">The sequence shown here is derived from an EMBL/GenBank/DDBJ whole genome shotgun (WGS) entry which is preliminary data.</text>
</comment>
<evidence type="ECO:0000313" key="2">
    <source>
        <dbReference type="EMBL" id="KAK1276548.1"/>
    </source>
</evidence>
<dbReference type="Proteomes" id="UP001179952">
    <property type="component" value="Unassembled WGS sequence"/>
</dbReference>
<organism evidence="2 3">
    <name type="scientific">Acorus gramineus</name>
    <name type="common">Dwarf sweet flag</name>
    <dbReference type="NCBI Taxonomy" id="55184"/>
    <lineage>
        <taxon>Eukaryota</taxon>
        <taxon>Viridiplantae</taxon>
        <taxon>Streptophyta</taxon>
        <taxon>Embryophyta</taxon>
        <taxon>Tracheophyta</taxon>
        <taxon>Spermatophyta</taxon>
        <taxon>Magnoliopsida</taxon>
        <taxon>Liliopsida</taxon>
        <taxon>Acoraceae</taxon>
        <taxon>Acorus</taxon>
    </lineage>
</organism>
<evidence type="ECO:0000313" key="3">
    <source>
        <dbReference type="Proteomes" id="UP001179952"/>
    </source>
</evidence>
<reference evidence="2" key="1">
    <citation type="journal article" date="2023" name="Nat. Commun.">
        <title>Diploid and tetraploid genomes of Acorus and the evolution of monocots.</title>
        <authorList>
            <person name="Ma L."/>
            <person name="Liu K.W."/>
            <person name="Li Z."/>
            <person name="Hsiao Y.Y."/>
            <person name="Qi Y."/>
            <person name="Fu T."/>
            <person name="Tang G.D."/>
            <person name="Zhang D."/>
            <person name="Sun W.H."/>
            <person name="Liu D.K."/>
            <person name="Li Y."/>
            <person name="Chen G.Z."/>
            <person name="Liu X.D."/>
            <person name="Liao X.Y."/>
            <person name="Jiang Y.T."/>
            <person name="Yu X."/>
            <person name="Hao Y."/>
            <person name="Huang J."/>
            <person name="Zhao X.W."/>
            <person name="Ke S."/>
            <person name="Chen Y.Y."/>
            <person name="Wu W.L."/>
            <person name="Hsu J.L."/>
            <person name="Lin Y.F."/>
            <person name="Huang M.D."/>
            <person name="Li C.Y."/>
            <person name="Huang L."/>
            <person name="Wang Z.W."/>
            <person name="Zhao X."/>
            <person name="Zhong W.Y."/>
            <person name="Peng D.H."/>
            <person name="Ahmad S."/>
            <person name="Lan S."/>
            <person name="Zhang J.S."/>
            <person name="Tsai W.C."/>
            <person name="Van de Peer Y."/>
            <person name="Liu Z.J."/>
        </authorList>
    </citation>
    <scope>NUCLEOTIDE SEQUENCE</scope>
    <source>
        <tissue evidence="2">Leaves</tissue>
    </source>
</reference>
<keyword evidence="1" id="KW-0812">Transmembrane</keyword>
<keyword evidence="1" id="KW-0472">Membrane</keyword>
<dbReference type="PANTHER" id="PTHR36361">
    <property type="entry name" value="PROTEIN APEM9"/>
    <property type="match status" value="1"/>
</dbReference>
<dbReference type="EMBL" id="JAUJYN010000003">
    <property type="protein sequence ID" value="KAK1276548.1"/>
    <property type="molecule type" value="Genomic_DNA"/>
</dbReference>
<protein>
    <submittedName>
        <fullName evidence="2">Uncharacterized protein</fullName>
    </submittedName>
</protein>
<accession>A0AAV9BKT1</accession>
<dbReference type="GO" id="GO:0015919">
    <property type="term" value="P:peroxisomal membrane transport"/>
    <property type="evidence" value="ECO:0007669"/>
    <property type="project" value="InterPro"/>
</dbReference>
<proteinExistence type="predicted"/>
<sequence length="358" mass="39939">MAPSEDLKGLLKDLDLSETYLVCAMFEEAASLASSIVSRLHDSTAPVDGVEAEDIIECAGVVFVQALKGLGRTSEYLKELELLFGSVAAIPVQTFHIGVRFQLQEGHISGLREVMEEFIGKWKLIDGKYYVLADSKLPSSLPEEFMTHYLDLVEVYAVMLLGKLLGDADLAISWVENAELPEEKRQEMLRRLRSLCSLKHSSASSDIAVPRLTETSKRGHAVPNTDSTLSKLSDLPKSVKFEEHSSGDYSRSAFLKQPALGLLTFCIKPWFSWFHTVYVKFGNKRTVFSHGKFMIWVSSVIFAYYVLWKKRGTLKRIVAEQSSSLKKALNDAWQLAFSVQVNPLAAVQPPASAARVRM</sequence>
<gene>
    <name evidence="2" type="ORF">QJS04_geneDACA004155</name>
</gene>
<keyword evidence="1" id="KW-1133">Transmembrane helix</keyword>
<dbReference type="AlphaFoldDB" id="A0AAV9BKT1"/>
<dbReference type="InterPro" id="IPR034571">
    <property type="entry name" value="APEM9"/>
</dbReference>